<reference evidence="2 3" key="1">
    <citation type="journal article" date="2011" name="Front. Microbiol.">
        <title>Genomic signatures of strain selection and enhancement in Bacillus atrophaeus var. globigii, a historical biowarfare simulant.</title>
        <authorList>
            <person name="Gibbons H.S."/>
            <person name="Broomall S.M."/>
            <person name="McNew L.A."/>
            <person name="Daligault H."/>
            <person name="Chapman C."/>
            <person name="Bruce D."/>
            <person name="Karavis M."/>
            <person name="Krepps M."/>
            <person name="McGregor P.A."/>
            <person name="Hong C."/>
            <person name="Park K.H."/>
            <person name="Akmal A."/>
            <person name="Feldman A."/>
            <person name="Lin J.S."/>
            <person name="Chang W.E."/>
            <person name="Higgs B.W."/>
            <person name="Demirev P."/>
            <person name="Lindquist J."/>
            <person name="Liem A."/>
            <person name="Fochler E."/>
            <person name="Read T.D."/>
            <person name="Tapia R."/>
            <person name="Johnson S."/>
            <person name="Bishop-Lilly K.A."/>
            <person name="Detter C."/>
            <person name="Han C."/>
            <person name="Sozhamannan S."/>
            <person name="Rosenzweig C.N."/>
            <person name="Skowronski E.W."/>
        </authorList>
    </citation>
    <scope>NUCLEOTIDE SEQUENCE [LARGE SCALE GENOMIC DNA]</scope>
    <source>
        <strain evidence="2 3">AK5</strain>
    </source>
</reference>
<accession>A0A432VVS6</accession>
<proteinExistence type="predicted"/>
<dbReference type="Proteomes" id="UP000288212">
    <property type="component" value="Unassembled WGS sequence"/>
</dbReference>
<evidence type="ECO:0000256" key="1">
    <source>
        <dbReference type="SAM" id="SignalP"/>
    </source>
</evidence>
<keyword evidence="1" id="KW-0732">Signal</keyword>
<protein>
    <recommendedName>
        <fullName evidence="4">Reelin domain-containing protein</fullName>
    </recommendedName>
</protein>
<keyword evidence="3" id="KW-1185">Reference proteome</keyword>
<comment type="caution">
    <text evidence="2">The sequence shown here is derived from an EMBL/GenBank/DDBJ whole genome shotgun (WGS) entry which is preliminary data.</text>
</comment>
<organism evidence="2 3">
    <name type="scientific">Aliidiomarina haloalkalitolerans</name>
    <dbReference type="NCBI Taxonomy" id="859059"/>
    <lineage>
        <taxon>Bacteria</taxon>
        <taxon>Pseudomonadati</taxon>
        <taxon>Pseudomonadota</taxon>
        <taxon>Gammaproteobacteria</taxon>
        <taxon>Alteromonadales</taxon>
        <taxon>Idiomarinaceae</taxon>
        <taxon>Aliidiomarina</taxon>
    </lineage>
</organism>
<dbReference type="RefSeq" id="WP_338021482.1">
    <property type="nucleotide sequence ID" value="NZ_PIPI01000002.1"/>
</dbReference>
<gene>
    <name evidence="2" type="ORF">CWE06_05155</name>
</gene>
<sequence>MRFPYKLCGALAVTVYAIVYAGAAHAFPEGPPPGHTGAMLGGGQQPDCSTCHFAGPDASHLSGLTLHGWPQTIEPNAVYELKLQLLDPEAKVGGFQVIIVNREGDSGRFTALEHQEVVSHDGIDYLGHTEPTSSTQDEQSGEMKVVWRVRWQAPAEQGIFSVFAAAVAADDDDSPLGDAAYTLSIQPE</sequence>
<evidence type="ECO:0008006" key="4">
    <source>
        <dbReference type="Google" id="ProtNLM"/>
    </source>
</evidence>
<feature type="chain" id="PRO_5019398756" description="Reelin domain-containing protein" evidence="1">
    <location>
        <begin position="27"/>
        <end position="188"/>
    </location>
</feature>
<evidence type="ECO:0000313" key="2">
    <source>
        <dbReference type="EMBL" id="RUO20697.1"/>
    </source>
</evidence>
<name>A0A432VVS6_9GAMM</name>
<evidence type="ECO:0000313" key="3">
    <source>
        <dbReference type="Proteomes" id="UP000288212"/>
    </source>
</evidence>
<dbReference type="EMBL" id="PIPI01000002">
    <property type="protein sequence ID" value="RUO20697.1"/>
    <property type="molecule type" value="Genomic_DNA"/>
</dbReference>
<dbReference type="AlphaFoldDB" id="A0A432VVS6"/>
<feature type="signal peptide" evidence="1">
    <location>
        <begin position="1"/>
        <end position="26"/>
    </location>
</feature>
<dbReference type="NCBIfam" id="NF041895">
    <property type="entry name" value="choice_anch_V"/>
    <property type="match status" value="1"/>
</dbReference>